<dbReference type="InterPro" id="IPR050964">
    <property type="entry name" value="Striated_Muscle_Regulatory"/>
</dbReference>
<dbReference type="SUPFAM" id="SSF49265">
    <property type="entry name" value="Fibronectin type III"/>
    <property type="match status" value="2"/>
</dbReference>
<feature type="compositionally biased region" description="Low complexity" evidence="2">
    <location>
        <begin position="159"/>
        <end position="180"/>
    </location>
</feature>
<dbReference type="PANTHER" id="PTHR13817:SF73">
    <property type="entry name" value="FIBRONECTIN TYPE-III DOMAIN-CONTAINING PROTEIN"/>
    <property type="match status" value="1"/>
</dbReference>
<reference evidence="4" key="1">
    <citation type="submission" date="2018-05" db="EMBL/GenBank/DDBJ databases">
        <authorList>
            <person name="Lanie J.A."/>
            <person name="Ng W.-L."/>
            <person name="Kazmierczak K.M."/>
            <person name="Andrzejewski T.M."/>
            <person name="Davidsen T.M."/>
            <person name="Wayne K.J."/>
            <person name="Tettelin H."/>
            <person name="Glass J.I."/>
            <person name="Rusch D."/>
            <person name="Podicherti R."/>
            <person name="Tsui H.-C.T."/>
            <person name="Winkler M.E."/>
        </authorList>
    </citation>
    <scope>NUCLEOTIDE SEQUENCE</scope>
</reference>
<dbReference type="Pfam" id="PF00041">
    <property type="entry name" value="fn3"/>
    <property type="match status" value="3"/>
</dbReference>
<dbReference type="InterPro" id="IPR013783">
    <property type="entry name" value="Ig-like_fold"/>
</dbReference>
<dbReference type="SMART" id="SM00060">
    <property type="entry name" value="FN3"/>
    <property type="match status" value="3"/>
</dbReference>
<name>A0A382SQD8_9ZZZZ</name>
<sequence>VTWKTVTSTPVVTAYTLATLNEDGTVLISTISVDAASGDDASVTVTGLSNGTAYTFKVLARNVDGNSDYSEISTAATPRTVADAPGIPTLVAADTQITATWTAPASNNGAEITGYTATASTAGTAAGTCSTTSATDLDCAITDLTNGTSYEVTVTAANSAGNSNASTGAAATPSTTPGAPTGVGGTAGAGQVTVTWSAPTETGGSDVTGYTATATPDGAFCISTSALTCDITGLTNGTEYTFRAKATNANGAGSNSSASAGVTPVTTPGVPTSLSGAADDASVVLTWTAPTDTGGTAVTDYTVESSSDS</sequence>
<feature type="domain" description="Fibronectin type-III" evidence="3">
    <location>
        <begin position="84"/>
        <end position="178"/>
    </location>
</feature>
<dbReference type="InterPro" id="IPR003961">
    <property type="entry name" value="FN3_dom"/>
</dbReference>
<feature type="non-terminal residue" evidence="4">
    <location>
        <position position="1"/>
    </location>
</feature>
<evidence type="ECO:0000313" key="4">
    <source>
        <dbReference type="EMBL" id="SVD12056.1"/>
    </source>
</evidence>
<feature type="region of interest" description="Disordered" evidence="2">
    <location>
        <begin position="159"/>
        <end position="182"/>
    </location>
</feature>
<dbReference type="PANTHER" id="PTHR13817">
    <property type="entry name" value="TITIN"/>
    <property type="match status" value="1"/>
</dbReference>
<evidence type="ECO:0000256" key="2">
    <source>
        <dbReference type="SAM" id="MobiDB-lite"/>
    </source>
</evidence>
<dbReference type="CDD" id="cd00063">
    <property type="entry name" value="FN3"/>
    <property type="match status" value="3"/>
</dbReference>
<gene>
    <name evidence="4" type="ORF">METZ01_LOCUS364910</name>
</gene>
<feature type="domain" description="Fibronectin type-III" evidence="3">
    <location>
        <begin position="179"/>
        <end position="270"/>
    </location>
</feature>
<accession>A0A382SQD8</accession>
<protein>
    <recommendedName>
        <fullName evidence="3">Fibronectin type-III domain-containing protein</fullName>
    </recommendedName>
</protein>
<dbReference type="Gene3D" id="2.60.40.10">
    <property type="entry name" value="Immunoglobulins"/>
    <property type="match status" value="4"/>
</dbReference>
<proteinExistence type="predicted"/>
<organism evidence="4">
    <name type="scientific">marine metagenome</name>
    <dbReference type="NCBI Taxonomy" id="408172"/>
    <lineage>
        <taxon>unclassified sequences</taxon>
        <taxon>metagenomes</taxon>
        <taxon>ecological metagenomes</taxon>
    </lineage>
</organism>
<evidence type="ECO:0000259" key="3">
    <source>
        <dbReference type="PROSITE" id="PS50853"/>
    </source>
</evidence>
<dbReference type="InterPro" id="IPR036116">
    <property type="entry name" value="FN3_sf"/>
</dbReference>
<feature type="non-terminal residue" evidence="4">
    <location>
        <position position="309"/>
    </location>
</feature>
<dbReference type="EMBL" id="UINC01130781">
    <property type="protein sequence ID" value="SVD12056.1"/>
    <property type="molecule type" value="Genomic_DNA"/>
</dbReference>
<dbReference type="PRINTS" id="PR00014">
    <property type="entry name" value="FNTYPEIII"/>
</dbReference>
<dbReference type="AlphaFoldDB" id="A0A382SQD8"/>
<evidence type="ECO:0000256" key="1">
    <source>
        <dbReference type="ARBA" id="ARBA00022737"/>
    </source>
</evidence>
<keyword evidence="1" id="KW-0677">Repeat</keyword>
<feature type="domain" description="Fibronectin type-III" evidence="3">
    <location>
        <begin position="1"/>
        <end position="80"/>
    </location>
</feature>
<dbReference type="PROSITE" id="PS50853">
    <property type="entry name" value="FN3"/>
    <property type="match status" value="3"/>
</dbReference>